<dbReference type="PANTHER" id="PTHR32194:SF2">
    <property type="entry name" value="PROTEASOME SUBUNIT BETA TYPE-1"/>
    <property type="match status" value="1"/>
</dbReference>
<comment type="caution">
    <text evidence="5">The sequence shown here is derived from an EMBL/GenBank/DDBJ whole genome shotgun (WGS) entry which is preliminary data.</text>
</comment>
<dbReference type="CDD" id="cd03758">
    <property type="entry name" value="proteasome_beta_type_2"/>
    <property type="match status" value="1"/>
</dbReference>
<evidence type="ECO:0000256" key="2">
    <source>
        <dbReference type="ARBA" id="ARBA00022942"/>
    </source>
</evidence>
<comment type="subunit">
    <text evidence="4">Component of the proteasome complex.</text>
</comment>
<comment type="function">
    <text evidence="4">Component of the proteasome, a multicatalytic proteinase complex which is characterized by its ability to cleave peptides with Arg, Phe, Tyr, Leu, and Glu adjacent to the leaving group at neutral or slightly basic pH. The proteasome has an ATP-dependent proteolytic activity.</text>
</comment>
<dbReference type="PROSITE" id="PS00854">
    <property type="entry name" value="PROTEASOME_BETA_1"/>
    <property type="match status" value="1"/>
</dbReference>
<dbReference type="Proteomes" id="UP001230188">
    <property type="component" value="Unassembled WGS sequence"/>
</dbReference>
<dbReference type="InterPro" id="IPR035206">
    <property type="entry name" value="Proteasome_beta2"/>
</dbReference>
<keyword evidence="3 4" id="KW-0539">Nucleus</keyword>
<gene>
    <name evidence="5" type="ORF">CTAYLR_003572</name>
</gene>
<keyword evidence="6" id="KW-1185">Reference proteome</keyword>
<dbReference type="InterPro" id="IPR016050">
    <property type="entry name" value="Proteasome_bsu_CS"/>
</dbReference>
<proteinExistence type="inferred from homology"/>
<reference evidence="5" key="1">
    <citation type="submission" date="2023-01" db="EMBL/GenBank/DDBJ databases">
        <title>Metagenome sequencing of chrysophaentin producing Chrysophaeum taylorii.</title>
        <authorList>
            <person name="Davison J."/>
            <person name="Bewley C."/>
        </authorList>
    </citation>
    <scope>NUCLEOTIDE SEQUENCE</scope>
    <source>
        <strain evidence="5">NIES-1699</strain>
    </source>
</reference>
<dbReference type="EMBL" id="JAQMWT010000081">
    <property type="protein sequence ID" value="KAJ8611184.1"/>
    <property type="molecule type" value="Genomic_DNA"/>
</dbReference>
<protein>
    <recommendedName>
        <fullName evidence="4">Proteasome subunit beta</fullName>
    </recommendedName>
</protein>
<dbReference type="InterPro" id="IPR001353">
    <property type="entry name" value="Proteasome_sua/b"/>
</dbReference>
<name>A0AAD7UL53_9STRA</name>
<evidence type="ECO:0000313" key="6">
    <source>
        <dbReference type="Proteomes" id="UP001230188"/>
    </source>
</evidence>
<dbReference type="SUPFAM" id="SSF56235">
    <property type="entry name" value="N-terminal nucleophile aminohydrolases (Ntn hydrolases)"/>
    <property type="match status" value="1"/>
</dbReference>
<evidence type="ECO:0000256" key="1">
    <source>
        <dbReference type="ARBA" id="ARBA00022490"/>
    </source>
</evidence>
<dbReference type="AlphaFoldDB" id="A0AAD7UL53"/>
<evidence type="ECO:0000256" key="3">
    <source>
        <dbReference type="ARBA" id="ARBA00023242"/>
    </source>
</evidence>
<dbReference type="InterPro" id="IPR029055">
    <property type="entry name" value="Ntn_hydrolases_N"/>
</dbReference>
<dbReference type="GO" id="GO:0010498">
    <property type="term" value="P:proteasomal protein catabolic process"/>
    <property type="evidence" value="ECO:0007669"/>
    <property type="project" value="InterPro"/>
</dbReference>
<dbReference type="FunFam" id="3.60.20.10:FF:000008">
    <property type="entry name" value="Proteasome subunit beta type-4"/>
    <property type="match status" value="1"/>
</dbReference>
<dbReference type="PROSITE" id="PS51476">
    <property type="entry name" value="PROTEASOME_BETA_2"/>
    <property type="match status" value="1"/>
</dbReference>
<comment type="subcellular location">
    <subcellularLocation>
        <location evidence="4">Cytoplasm</location>
    </subcellularLocation>
    <subcellularLocation>
        <location evidence="4">Nucleus</location>
    </subcellularLocation>
</comment>
<organism evidence="5 6">
    <name type="scientific">Chrysophaeum taylorii</name>
    <dbReference type="NCBI Taxonomy" id="2483200"/>
    <lineage>
        <taxon>Eukaryota</taxon>
        <taxon>Sar</taxon>
        <taxon>Stramenopiles</taxon>
        <taxon>Ochrophyta</taxon>
        <taxon>Pelagophyceae</taxon>
        <taxon>Pelagomonadales</taxon>
        <taxon>Pelagomonadaceae</taxon>
        <taxon>Chrysophaeum</taxon>
    </lineage>
</organism>
<dbReference type="GO" id="GO:0005839">
    <property type="term" value="C:proteasome core complex"/>
    <property type="evidence" value="ECO:0007669"/>
    <property type="project" value="InterPro"/>
</dbReference>
<keyword evidence="2 4" id="KW-0647">Proteasome</keyword>
<sequence>METTIGLVGKGFAIVAADRSAARSIVVFKQDEDKVLVLDKFKLLGSAGVAADSVAFTEYVQKNMALYEINSGLALSTRAASNFIRGELATALRRGPYQTNLLLGGYDAGDGASLYYIDYLASCNKVNFGCHGYASNFVLSILDREWKDGLTEEEGIEIIRKCIAELQVRFLVSLPKFTIKIVDHNGTRDLPQPVLAAA</sequence>
<dbReference type="GO" id="GO:0005737">
    <property type="term" value="C:cytoplasm"/>
    <property type="evidence" value="ECO:0007669"/>
    <property type="project" value="UniProtKB-SubCell"/>
</dbReference>
<dbReference type="GO" id="GO:0005634">
    <property type="term" value="C:nucleus"/>
    <property type="evidence" value="ECO:0007669"/>
    <property type="project" value="UniProtKB-SubCell"/>
</dbReference>
<dbReference type="Pfam" id="PF00227">
    <property type="entry name" value="Proteasome"/>
    <property type="match status" value="1"/>
</dbReference>
<comment type="similarity">
    <text evidence="4">Belongs to the peptidase T1B family.</text>
</comment>
<dbReference type="PANTHER" id="PTHR32194">
    <property type="entry name" value="METALLOPROTEASE TLDD"/>
    <property type="match status" value="1"/>
</dbReference>
<accession>A0AAD7UL53</accession>
<dbReference type="Gene3D" id="3.60.20.10">
    <property type="entry name" value="Glutamine Phosphoribosylpyrophosphate, subunit 1, domain 1"/>
    <property type="match status" value="1"/>
</dbReference>
<evidence type="ECO:0000313" key="5">
    <source>
        <dbReference type="EMBL" id="KAJ8611184.1"/>
    </source>
</evidence>
<evidence type="ECO:0000256" key="4">
    <source>
        <dbReference type="RuleBase" id="RU004203"/>
    </source>
</evidence>
<keyword evidence="1 4" id="KW-0963">Cytoplasm</keyword>
<dbReference type="InterPro" id="IPR023333">
    <property type="entry name" value="Proteasome_suB-type"/>
</dbReference>